<dbReference type="HOGENOM" id="CLU_1596203_0_0_1"/>
<dbReference type="AlphaFoldDB" id="E9GYB8"/>
<keyword evidence="6" id="KW-1185">Reference proteome</keyword>
<gene>
    <name evidence="5" type="ORF">DAPPUDRAFT_323254</name>
</gene>
<dbReference type="Gene3D" id="1.10.10.10">
    <property type="entry name" value="Winged helix-like DNA-binding domain superfamily/Winged helix DNA-binding domain"/>
    <property type="match status" value="1"/>
</dbReference>
<dbReference type="PANTHER" id="PTHR46617:SF3">
    <property type="entry name" value="FORKHEAD BOX PROTEIN G1"/>
    <property type="match status" value="1"/>
</dbReference>
<dbReference type="Proteomes" id="UP000000305">
    <property type="component" value="Unassembled WGS sequence"/>
</dbReference>
<feature type="DNA-binding region" description="Fork-head" evidence="2">
    <location>
        <begin position="1"/>
        <end position="51"/>
    </location>
</feature>
<dbReference type="InterPro" id="IPR001766">
    <property type="entry name" value="Fork_head_dom"/>
</dbReference>
<dbReference type="GO" id="GO:0003700">
    <property type="term" value="F:DNA-binding transcription factor activity"/>
    <property type="evidence" value="ECO:0007669"/>
    <property type="project" value="InterPro"/>
</dbReference>
<dbReference type="EMBL" id="GL732574">
    <property type="protein sequence ID" value="EFX75590.1"/>
    <property type="molecule type" value="Genomic_DNA"/>
</dbReference>
<dbReference type="PANTHER" id="PTHR46617">
    <property type="entry name" value="FORKHEAD BOX PROTEIN G1"/>
    <property type="match status" value="1"/>
</dbReference>
<feature type="domain" description="Fork-head" evidence="4">
    <location>
        <begin position="1"/>
        <end position="51"/>
    </location>
</feature>
<dbReference type="InterPro" id="IPR047208">
    <property type="entry name" value="FOXG1"/>
</dbReference>
<dbReference type="OrthoDB" id="6230630at2759"/>
<dbReference type="KEGG" id="dpx:DAPPUDRAFT_323254"/>
<dbReference type="PRINTS" id="PR00053">
    <property type="entry name" value="FORKHEAD"/>
</dbReference>
<evidence type="ECO:0000256" key="1">
    <source>
        <dbReference type="ARBA" id="ARBA00023125"/>
    </source>
</evidence>
<reference evidence="5 6" key="1">
    <citation type="journal article" date="2011" name="Science">
        <title>The ecoresponsive genome of Daphnia pulex.</title>
        <authorList>
            <person name="Colbourne J.K."/>
            <person name="Pfrender M.E."/>
            <person name="Gilbert D."/>
            <person name="Thomas W.K."/>
            <person name="Tucker A."/>
            <person name="Oakley T.H."/>
            <person name="Tokishita S."/>
            <person name="Aerts A."/>
            <person name="Arnold G.J."/>
            <person name="Basu M.K."/>
            <person name="Bauer D.J."/>
            <person name="Caceres C.E."/>
            <person name="Carmel L."/>
            <person name="Casola C."/>
            <person name="Choi J.H."/>
            <person name="Detter J.C."/>
            <person name="Dong Q."/>
            <person name="Dusheyko S."/>
            <person name="Eads B.D."/>
            <person name="Frohlich T."/>
            <person name="Geiler-Samerotte K.A."/>
            <person name="Gerlach D."/>
            <person name="Hatcher P."/>
            <person name="Jogdeo S."/>
            <person name="Krijgsveld J."/>
            <person name="Kriventseva E.V."/>
            <person name="Kultz D."/>
            <person name="Laforsch C."/>
            <person name="Lindquist E."/>
            <person name="Lopez J."/>
            <person name="Manak J.R."/>
            <person name="Muller J."/>
            <person name="Pangilinan J."/>
            <person name="Patwardhan R.P."/>
            <person name="Pitluck S."/>
            <person name="Pritham E.J."/>
            <person name="Rechtsteiner A."/>
            <person name="Rho M."/>
            <person name="Rogozin I.B."/>
            <person name="Sakarya O."/>
            <person name="Salamov A."/>
            <person name="Schaack S."/>
            <person name="Shapiro H."/>
            <person name="Shiga Y."/>
            <person name="Skalitzky C."/>
            <person name="Smith Z."/>
            <person name="Souvorov A."/>
            <person name="Sung W."/>
            <person name="Tang Z."/>
            <person name="Tsuchiya D."/>
            <person name="Tu H."/>
            <person name="Vos H."/>
            <person name="Wang M."/>
            <person name="Wolf Y.I."/>
            <person name="Yamagata H."/>
            <person name="Yamada T."/>
            <person name="Ye Y."/>
            <person name="Shaw J.R."/>
            <person name="Andrews J."/>
            <person name="Crease T.J."/>
            <person name="Tang H."/>
            <person name="Lucas S.M."/>
            <person name="Robertson H.M."/>
            <person name="Bork P."/>
            <person name="Koonin E.V."/>
            <person name="Zdobnov E.M."/>
            <person name="Grigoriev I.V."/>
            <person name="Lynch M."/>
            <person name="Boore J.L."/>
        </authorList>
    </citation>
    <scope>NUCLEOTIDE SEQUENCE [LARGE SCALE GENOMIC DNA]</scope>
</reference>
<dbReference type="Pfam" id="PF00250">
    <property type="entry name" value="Forkhead"/>
    <property type="match status" value="1"/>
</dbReference>
<dbReference type="InParanoid" id="E9GYB8"/>
<evidence type="ECO:0000313" key="6">
    <source>
        <dbReference type="Proteomes" id="UP000000305"/>
    </source>
</evidence>
<comment type="subcellular location">
    <subcellularLocation>
        <location evidence="2">Nucleus</location>
    </subcellularLocation>
</comment>
<dbReference type="PROSITE" id="PS50039">
    <property type="entry name" value="FORK_HEAD_3"/>
    <property type="match status" value="1"/>
</dbReference>
<feature type="region of interest" description="Disordered" evidence="3">
    <location>
        <begin position="44"/>
        <end position="69"/>
    </location>
</feature>
<evidence type="ECO:0000259" key="4">
    <source>
        <dbReference type="PROSITE" id="PS50039"/>
    </source>
</evidence>
<dbReference type="STRING" id="6669.E9GYB8"/>
<evidence type="ECO:0000313" key="5">
    <source>
        <dbReference type="EMBL" id="EFX75590.1"/>
    </source>
</evidence>
<evidence type="ECO:0000256" key="3">
    <source>
        <dbReference type="SAM" id="MobiDB-lite"/>
    </source>
</evidence>
<organism evidence="5 6">
    <name type="scientific">Daphnia pulex</name>
    <name type="common">Water flea</name>
    <dbReference type="NCBI Taxonomy" id="6669"/>
    <lineage>
        <taxon>Eukaryota</taxon>
        <taxon>Metazoa</taxon>
        <taxon>Ecdysozoa</taxon>
        <taxon>Arthropoda</taxon>
        <taxon>Crustacea</taxon>
        <taxon>Branchiopoda</taxon>
        <taxon>Diplostraca</taxon>
        <taxon>Cladocera</taxon>
        <taxon>Anomopoda</taxon>
        <taxon>Daphniidae</taxon>
        <taxon>Daphnia</taxon>
    </lineage>
</organism>
<name>E9GYB8_DAPPU</name>
<accession>E9GYB8</accession>
<protein>
    <recommendedName>
        <fullName evidence="4">Fork-head domain-containing protein</fullName>
    </recommendedName>
</protein>
<sequence length="167" mass="19821">MSTNGIYEFVMKNFPHYRDGKQRWKNSLRRSLYKHKYFVKVPRYKNDQDNGNKKEKAKSESKNEELDDEDRRKFLKIVRENSSSSSEAARHYCGNLQKSFFEDLYRRGIPKDSLYFFYYGLESTLNRTFNHETVELASDILEAMEYNITPYGKRLGHLAVLYAAIEG</sequence>
<dbReference type="InterPro" id="IPR036390">
    <property type="entry name" value="WH_DNA-bd_sf"/>
</dbReference>
<dbReference type="GO" id="GO:0043565">
    <property type="term" value="F:sequence-specific DNA binding"/>
    <property type="evidence" value="ECO:0007669"/>
    <property type="project" value="InterPro"/>
</dbReference>
<proteinExistence type="predicted"/>
<dbReference type="GO" id="GO:0005634">
    <property type="term" value="C:nucleus"/>
    <property type="evidence" value="ECO:0007669"/>
    <property type="project" value="UniProtKB-SubCell"/>
</dbReference>
<dbReference type="eggNOG" id="KOG2294">
    <property type="taxonomic scope" value="Eukaryota"/>
</dbReference>
<keyword evidence="2" id="KW-0539">Nucleus</keyword>
<dbReference type="SUPFAM" id="SSF46785">
    <property type="entry name" value="Winged helix' DNA-binding domain"/>
    <property type="match status" value="1"/>
</dbReference>
<keyword evidence="1 2" id="KW-0238">DNA-binding</keyword>
<dbReference type="InterPro" id="IPR036388">
    <property type="entry name" value="WH-like_DNA-bd_sf"/>
</dbReference>
<evidence type="ECO:0000256" key="2">
    <source>
        <dbReference type="PROSITE-ProRule" id="PRU00089"/>
    </source>
</evidence>
<dbReference type="SMART" id="SM00339">
    <property type="entry name" value="FH"/>
    <property type="match status" value="1"/>
</dbReference>